<feature type="region of interest" description="Disordered" evidence="1">
    <location>
        <begin position="1"/>
        <end position="77"/>
    </location>
</feature>
<dbReference type="OrthoDB" id="3698181at2"/>
<protein>
    <submittedName>
        <fullName evidence="2">Uncharacterized protein</fullName>
    </submittedName>
</protein>
<dbReference type="PATRIC" id="fig|38300.4.peg.5256"/>
<sequence length="77" mass="8368">MAKSRNNLLGVGGQRKKLSRADQQAGGPARDADRKAAEDHKQELVRKMRERAQAQSADEPRTDADAQSDAAPQGEQV</sequence>
<organism evidence="2">
    <name type="scientific">Streptomyces pristinaespiralis</name>
    <dbReference type="NCBI Taxonomy" id="38300"/>
    <lineage>
        <taxon>Bacteria</taxon>
        <taxon>Bacillati</taxon>
        <taxon>Actinomycetota</taxon>
        <taxon>Actinomycetes</taxon>
        <taxon>Kitasatosporales</taxon>
        <taxon>Streptomycetaceae</taxon>
        <taxon>Streptomyces</taxon>
    </lineage>
</organism>
<accession>A0A0M4DVS7</accession>
<dbReference type="AlphaFoldDB" id="A0A0M4DVS7"/>
<feature type="compositionally biased region" description="Basic and acidic residues" evidence="1">
    <location>
        <begin position="30"/>
        <end position="64"/>
    </location>
</feature>
<evidence type="ECO:0000313" key="3">
    <source>
        <dbReference type="Proteomes" id="UP000060513"/>
    </source>
</evidence>
<evidence type="ECO:0000313" key="2">
    <source>
        <dbReference type="EMBL" id="ALC23320.1"/>
    </source>
</evidence>
<dbReference type="KEGG" id="spri:SPRI_5014"/>
<dbReference type="RefSeq" id="WP_005317964.1">
    <property type="nucleotide sequence ID" value="NZ_CP011340.1"/>
</dbReference>
<name>A0A0M4DVS7_STRPR</name>
<dbReference type="EMBL" id="CP011340">
    <property type="protein sequence ID" value="ALC23320.1"/>
    <property type="molecule type" value="Genomic_DNA"/>
</dbReference>
<gene>
    <name evidence="2" type="ORF">SPRI_5014</name>
</gene>
<proteinExistence type="predicted"/>
<evidence type="ECO:0000256" key="1">
    <source>
        <dbReference type="SAM" id="MobiDB-lite"/>
    </source>
</evidence>
<dbReference type="Proteomes" id="UP000060513">
    <property type="component" value="Chromosome"/>
</dbReference>
<dbReference type="InterPro" id="IPR046210">
    <property type="entry name" value="DUF6243"/>
</dbReference>
<reference evidence="2 3" key="1">
    <citation type="submission" date="2015-08" db="EMBL/GenBank/DDBJ databases">
        <title>Genome sequence of the pristinamycin over-producing bacterium Streptomyces pristinaespiralis HCCB10218.</title>
        <authorList>
            <person name="Tian J."/>
            <person name="Yang J."/>
            <person name="Li L."/>
            <person name="Ruan L."/>
            <person name="Wei W."/>
            <person name="Zheng G."/>
            <person name="Wei Z."/>
            <person name="Yang S."/>
            <person name="Ge M."/>
            <person name="Jiang W."/>
            <person name="Lu Y."/>
        </authorList>
    </citation>
    <scope>NUCLEOTIDE SEQUENCE [LARGE SCALE GENOMIC DNA]</scope>
    <source>
        <strain evidence="2 3">HCCB 10218</strain>
    </source>
</reference>
<dbReference type="STRING" id="38300.SPRI_5014"/>
<dbReference type="GeneID" id="97233934"/>
<dbReference type="Pfam" id="PF19756">
    <property type="entry name" value="DUF6243"/>
    <property type="match status" value="1"/>
</dbReference>
<dbReference type="OMA" id="QSADEPR"/>